<reference evidence="1" key="1">
    <citation type="submission" date="2022-03" db="EMBL/GenBank/DDBJ databases">
        <authorList>
            <person name="Martin H S."/>
        </authorList>
    </citation>
    <scope>NUCLEOTIDE SEQUENCE</scope>
</reference>
<dbReference type="PRINTS" id="PR00081">
    <property type="entry name" value="GDHRDH"/>
</dbReference>
<accession>A0ABN8I9T7</accession>
<dbReference type="NCBIfam" id="NF005559">
    <property type="entry name" value="PRK07231.1"/>
    <property type="match status" value="1"/>
</dbReference>
<proteinExistence type="predicted"/>
<dbReference type="InterPro" id="IPR002347">
    <property type="entry name" value="SDR_fam"/>
</dbReference>
<name>A0ABN8I9T7_9NEOP</name>
<keyword evidence="2" id="KW-1185">Reference proteome</keyword>
<dbReference type="InterPro" id="IPR036291">
    <property type="entry name" value="NAD(P)-bd_dom_sf"/>
</dbReference>
<evidence type="ECO:0000313" key="1">
    <source>
        <dbReference type="EMBL" id="CAH2051682.1"/>
    </source>
</evidence>
<gene>
    <name evidence="1" type="ORF">IPOD504_LOCUS7891</name>
</gene>
<dbReference type="Proteomes" id="UP000837857">
    <property type="component" value="Chromosome 20"/>
</dbReference>
<dbReference type="PANTHER" id="PTHR43975:SF2">
    <property type="entry name" value="EG:BACR7A4.14 PROTEIN-RELATED"/>
    <property type="match status" value="1"/>
</dbReference>
<evidence type="ECO:0000313" key="2">
    <source>
        <dbReference type="Proteomes" id="UP000837857"/>
    </source>
</evidence>
<dbReference type="Gene3D" id="3.40.50.720">
    <property type="entry name" value="NAD(P)-binding Rossmann-like Domain"/>
    <property type="match status" value="1"/>
</dbReference>
<dbReference type="Pfam" id="PF13561">
    <property type="entry name" value="adh_short_C2"/>
    <property type="match status" value="1"/>
</dbReference>
<organism evidence="1 2">
    <name type="scientific">Iphiclides podalirius</name>
    <name type="common">scarce swallowtail</name>
    <dbReference type="NCBI Taxonomy" id="110791"/>
    <lineage>
        <taxon>Eukaryota</taxon>
        <taxon>Metazoa</taxon>
        <taxon>Ecdysozoa</taxon>
        <taxon>Arthropoda</taxon>
        <taxon>Hexapoda</taxon>
        <taxon>Insecta</taxon>
        <taxon>Pterygota</taxon>
        <taxon>Neoptera</taxon>
        <taxon>Endopterygota</taxon>
        <taxon>Lepidoptera</taxon>
        <taxon>Glossata</taxon>
        <taxon>Ditrysia</taxon>
        <taxon>Papilionoidea</taxon>
        <taxon>Papilionidae</taxon>
        <taxon>Papilioninae</taxon>
        <taxon>Iphiclides</taxon>
    </lineage>
</organism>
<protein>
    <submittedName>
        <fullName evidence="1">Uncharacterized protein</fullName>
    </submittedName>
</protein>
<dbReference type="SUPFAM" id="SSF51735">
    <property type="entry name" value="NAD(P)-binding Rossmann-fold domains"/>
    <property type="match status" value="1"/>
</dbReference>
<dbReference type="PANTHER" id="PTHR43975">
    <property type="entry name" value="ZGC:101858"/>
    <property type="match status" value="1"/>
</dbReference>
<feature type="non-terminal residue" evidence="1">
    <location>
        <position position="252"/>
    </location>
</feature>
<dbReference type="PRINTS" id="PR00080">
    <property type="entry name" value="SDRFAMILY"/>
</dbReference>
<dbReference type="EMBL" id="OW152832">
    <property type="protein sequence ID" value="CAH2051682.1"/>
    <property type="molecule type" value="Genomic_DNA"/>
</dbReference>
<sequence length="252" mass="27307">MSFKDRVVIVTGSSSGIGASTAIGFAKEGARVVIVGRNGTKLEDIRKKCEKHGKKPLVLKADVSKDADGKRIVDETVKKFGRIDVLINNAGILEKVDITGENFMEGFDRIINVNLRSTVFITHRAVPYLIKSRGNIINVSSVAGLSTIGAPDFIPYCVSKAGINHFTRSSALKLSVYGIRVNTVSPGPVRTDILNNPTMQQTTWEQIAETTALKRVSEPEEIADLIMYLASDKAKGITGSNFVTDDGILIKN</sequence>